<reference evidence="3" key="1">
    <citation type="submission" date="2021-01" db="EMBL/GenBank/DDBJ databases">
        <title>Whole genome shotgun sequence of Virgisporangium ochraceum NBRC 16418.</title>
        <authorList>
            <person name="Komaki H."/>
            <person name="Tamura T."/>
        </authorList>
    </citation>
    <scope>NUCLEOTIDE SEQUENCE</scope>
    <source>
        <strain evidence="3">NBRC 16418</strain>
    </source>
</reference>
<feature type="transmembrane region" description="Helical" evidence="2">
    <location>
        <begin position="265"/>
        <end position="285"/>
    </location>
</feature>
<feature type="transmembrane region" description="Helical" evidence="2">
    <location>
        <begin position="155"/>
        <end position="181"/>
    </location>
</feature>
<dbReference type="GO" id="GO:0016020">
    <property type="term" value="C:membrane"/>
    <property type="evidence" value="ECO:0007669"/>
    <property type="project" value="TreeGrafter"/>
</dbReference>
<dbReference type="AlphaFoldDB" id="A0A8J4A1J6"/>
<dbReference type="Gene3D" id="1.20.120.1630">
    <property type="match status" value="1"/>
</dbReference>
<keyword evidence="2" id="KW-1133">Transmembrane helix</keyword>
<name>A0A8J4A1J6_9ACTN</name>
<dbReference type="Proteomes" id="UP000635606">
    <property type="component" value="Unassembled WGS sequence"/>
</dbReference>
<dbReference type="PROSITE" id="PS50244">
    <property type="entry name" value="S5A_REDUCTASE"/>
    <property type="match status" value="1"/>
</dbReference>
<accession>A0A8J4A1J6</accession>
<evidence type="ECO:0000256" key="1">
    <source>
        <dbReference type="SAM" id="MobiDB-lite"/>
    </source>
</evidence>
<gene>
    <name evidence="3" type="ORF">Voc01_060980</name>
</gene>
<dbReference type="InterPro" id="IPR010721">
    <property type="entry name" value="UstE-like"/>
</dbReference>
<evidence type="ECO:0008006" key="5">
    <source>
        <dbReference type="Google" id="ProtNLM"/>
    </source>
</evidence>
<feature type="compositionally biased region" description="Basic and acidic residues" evidence="1">
    <location>
        <begin position="321"/>
        <end position="335"/>
    </location>
</feature>
<dbReference type="PANTHER" id="PTHR32251">
    <property type="entry name" value="3-OXO-5-ALPHA-STEROID 4-DEHYDROGENASE"/>
    <property type="match status" value="1"/>
</dbReference>
<keyword evidence="4" id="KW-1185">Reference proteome</keyword>
<feature type="transmembrane region" description="Helical" evidence="2">
    <location>
        <begin position="193"/>
        <end position="212"/>
    </location>
</feature>
<dbReference type="PANTHER" id="PTHR32251:SF23">
    <property type="entry name" value="3-OXO-5-ALPHA-STEROID 4-DEHYDROGENASE (DUF1295)"/>
    <property type="match status" value="1"/>
</dbReference>
<keyword evidence="2" id="KW-0472">Membrane</keyword>
<dbReference type="EMBL" id="BOPH01000086">
    <property type="protein sequence ID" value="GIJ71181.1"/>
    <property type="molecule type" value="Genomic_DNA"/>
</dbReference>
<dbReference type="Pfam" id="PF06966">
    <property type="entry name" value="DUF1295"/>
    <property type="match status" value="1"/>
</dbReference>
<feature type="transmembrane region" description="Helical" evidence="2">
    <location>
        <begin position="113"/>
        <end position="134"/>
    </location>
</feature>
<feature type="transmembrane region" description="Helical" evidence="2">
    <location>
        <begin position="30"/>
        <end position="53"/>
    </location>
</feature>
<evidence type="ECO:0000313" key="3">
    <source>
        <dbReference type="EMBL" id="GIJ71181.1"/>
    </source>
</evidence>
<organism evidence="3 4">
    <name type="scientific">Virgisporangium ochraceum</name>
    <dbReference type="NCBI Taxonomy" id="65505"/>
    <lineage>
        <taxon>Bacteria</taxon>
        <taxon>Bacillati</taxon>
        <taxon>Actinomycetota</taxon>
        <taxon>Actinomycetes</taxon>
        <taxon>Micromonosporales</taxon>
        <taxon>Micromonosporaceae</taxon>
        <taxon>Virgisporangium</taxon>
    </lineage>
</organism>
<feature type="region of interest" description="Disordered" evidence="1">
    <location>
        <begin position="316"/>
        <end position="343"/>
    </location>
</feature>
<evidence type="ECO:0000313" key="4">
    <source>
        <dbReference type="Proteomes" id="UP000635606"/>
    </source>
</evidence>
<sequence length="343" mass="37582">MAAGAYASRMTIGGSEYRVGRGLATTSRALGFAVVTAAYVLAGLAAWAVVAAVPDQHPLLVTFWADLAATVVVFGVSMAVGNSSLYDAYWSVAPPVIAVAWVVWAGGLTVRQAVVLLLVLVWAVRLTANWAVSWRGLSHEDWRYVQIRGGLPRRVPWWLVSLTGIQVMPTVVVFLGMLAVWPAVTETGRSFGVLDVLAVVVTAAAIATEALADRQLYRFAADPANGGRIIDRGLWRYSRHPNYLGEIGFWWGMWLFGLAAAPGWWWTIVGPVAMVLLFTFVSVPMMDRRSIERRPAYEEHMRRVPAIVPSLVWRRPTRASSETRDDERRDPDDGQGHGGGQGL</sequence>
<protein>
    <recommendedName>
        <fullName evidence="5">Steroid 5-alpha reductase C-terminal domain-containing protein</fullName>
    </recommendedName>
</protein>
<evidence type="ECO:0000256" key="2">
    <source>
        <dbReference type="SAM" id="Phobius"/>
    </source>
</evidence>
<feature type="transmembrane region" description="Helical" evidence="2">
    <location>
        <begin position="59"/>
        <end position="81"/>
    </location>
</feature>
<comment type="caution">
    <text evidence="3">The sequence shown here is derived from an EMBL/GenBank/DDBJ whole genome shotgun (WGS) entry which is preliminary data.</text>
</comment>
<keyword evidence="2" id="KW-0812">Transmembrane</keyword>
<feature type="transmembrane region" description="Helical" evidence="2">
    <location>
        <begin position="88"/>
        <end position="107"/>
    </location>
</feature>
<proteinExistence type="predicted"/>
<feature type="transmembrane region" description="Helical" evidence="2">
    <location>
        <begin position="242"/>
        <end position="259"/>
    </location>
</feature>